<dbReference type="PRINTS" id="PR00447">
    <property type="entry name" value="NATRESASSCMP"/>
</dbReference>
<keyword evidence="3" id="KW-0813">Transport</keyword>
<comment type="caution">
    <text evidence="9">The sequence shown here is derived from an EMBL/GenBank/DDBJ whole genome shotgun (WGS) entry which is preliminary data.</text>
</comment>
<evidence type="ECO:0000256" key="7">
    <source>
        <dbReference type="ARBA" id="ARBA00023136"/>
    </source>
</evidence>
<evidence type="ECO:0000256" key="2">
    <source>
        <dbReference type="ARBA" id="ARBA00009965"/>
    </source>
</evidence>
<gene>
    <name evidence="9" type="ORF">RJ641_029438</name>
</gene>
<accession>A0AAN8W1Q8</accession>
<evidence type="ECO:0000256" key="4">
    <source>
        <dbReference type="ARBA" id="ARBA00022692"/>
    </source>
</evidence>
<dbReference type="PANTHER" id="PTHR11706">
    <property type="entry name" value="SOLUTE CARRIER PROTEIN FAMILY 11 MEMBER"/>
    <property type="match status" value="1"/>
</dbReference>
<evidence type="ECO:0000256" key="6">
    <source>
        <dbReference type="ARBA" id="ARBA00023065"/>
    </source>
</evidence>
<comment type="similarity">
    <text evidence="2">Belongs to the NRAMP (TC 2.A.55) family.</text>
</comment>
<dbReference type="InterPro" id="IPR001046">
    <property type="entry name" value="NRAMP_fam"/>
</dbReference>
<dbReference type="PANTHER" id="PTHR11706:SF77">
    <property type="entry name" value="METAL TRANSPORTER NRAMP5"/>
    <property type="match status" value="1"/>
</dbReference>
<evidence type="ECO:0000313" key="10">
    <source>
        <dbReference type="Proteomes" id="UP001370490"/>
    </source>
</evidence>
<comment type="subcellular location">
    <subcellularLocation>
        <location evidence="1">Membrane</location>
        <topology evidence="1">Multi-pass membrane protein</topology>
    </subcellularLocation>
</comment>
<dbReference type="Pfam" id="PF01566">
    <property type="entry name" value="Nramp"/>
    <property type="match status" value="1"/>
</dbReference>
<dbReference type="GO" id="GO:0005886">
    <property type="term" value="C:plasma membrane"/>
    <property type="evidence" value="ECO:0007669"/>
    <property type="project" value="TreeGrafter"/>
</dbReference>
<name>A0AAN8W1Q8_9MAGN</name>
<dbReference type="EMBL" id="JBAMMX010000005">
    <property type="protein sequence ID" value="KAK6939907.1"/>
    <property type="molecule type" value="Genomic_DNA"/>
</dbReference>
<evidence type="ECO:0000256" key="8">
    <source>
        <dbReference type="SAM" id="Phobius"/>
    </source>
</evidence>
<keyword evidence="10" id="KW-1185">Reference proteome</keyword>
<feature type="transmembrane region" description="Helical" evidence="8">
    <location>
        <begin position="96"/>
        <end position="119"/>
    </location>
</feature>
<proteinExistence type="inferred from homology"/>
<dbReference type="GO" id="GO:0015086">
    <property type="term" value="F:cadmium ion transmembrane transporter activity"/>
    <property type="evidence" value="ECO:0007669"/>
    <property type="project" value="TreeGrafter"/>
</dbReference>
<keyword evidence="7 8" id="KW-0472">Membrane</keyword>
<feature type="non-terminal residue" evidence="9">
    <location>
        <position position="1"/>
    </location>
</feature>
<protein>
    <submittedName>
        <fullName evidence="9">NRAMP family</fullName>
    </submittedName>
</protein>
<dbReference type="AlphaFoldDB" id="A0AAN8W1Q8"/>
<dbReference type="Proteomes" id="UP001370490">
    <property type="component" value="Unassembled WGS sequence"/>
</dbReference>
<sequence>VRNLELLIASFGVHNGRMLFRRNELRKATGSRFTQGNVHSKAHGPRSHRRRHCLIGCPCHAAQPFSALCSCPLRESTKSVHGIDDACRYFLIGRGFALFVAFFINVAVGSVSGMVSSANNLSSENMDKCGDLTLNSASFLLKNVLGRASSVVYAIALLASGQSSTMTGTYAGQFIMQVHI</sequence>
<keyword evidence="4 8" id="KW-0812">Transmembrane</keyword>
<dbReference type="GO" id="GO:0034755">
    <property type="term" value="P:iron ion transmembrane transport"/>
    <property type="evidence" value="ECO:0007669"/>
    <property type="project" value="TreeGrafter"/>
</dbReference>
<feature type="transmembrane region" description="Helical" evidence="8">
    <location>
        <begin position="139"/>
        <end position="159"/>
    </location>
</feature>
<keyword evidence="6" id="KW-0406">Ion transport</keyword>
<evidence type="ECO:0000256" key="5">
    <source>
        <dbReference type="ARBA" id="ARBA00022989"/>
    </source>
</evidence>
<evidence type="ECO:0000256" key="1">
    <source>
        <dbReference type="ARBA" id="ARBA00004141"/>
    </source>
</evidence>
<keyword evidence="5 8" id="KW-1133">Transmembrane helix</keyword>
<organism evidence="9 10">
    <name type="scientific">Dillenia turbinata</name>
    <dbReference type="NCBI Taxonomy" id="194707"/>
    <lineage>
        <taxon>Eukaryota</taxon>
        <taxon>Viridiplantae</taxon>
        <taxon>Streptophyta</taxon>
        <taxon>Embryophyta</taxon>
        <taxon>Tracheophyta</taxon>
        <taxon>Spermatophyta</taxon>
        <taxon>Magnoliopsida</taxon>
        <taxon>eudicotyledons</taxon>
        <taxon>Gunneridae</taxon>
        <taxon>Pentapetalae</taxon>
        <taxon>Dilleniales</taxon>
        <taxon>Dilleniaceae</taxon>
        <taxon>Dillenia</taxon>
    </lineage>
</organism>
<reference evidence="9 10" key="1">
    <citation type="submission" date="2023-12" db="EMBL/GenBank/DDBJ databases">
        <title>A high-quality genome assembly for Dillenia turbinata (Dilleniales).</title>
        <authorList>
            <person name="Chanderbali A."/>
        </authorList>
    </citation>
    <scope>NUCLEOTIDE SEQUENCE [LARGE SCALE GENOMIC DNA]</scope>
    <source>
        <strain evidence="9">LSX21</strain>
        <tissue evidence="9">Leaf</tissue>
    </source>
</reference>
<evidence type="ECO:0000313" key="9">
    <source>
        <dbReference type="EMBL" id="KAK6939907.1"/>
    </source>
</evidence>
<evidence type="ECO:0000256" key="3">
    <source>
        <dbReference type="ARBA" id="ARBA00022448"/>
    </source>
</evidence>
<dbReference type="GO" id="GO:0005384">
    <property type="term" value="F:manganese ion transmembrane transporter activity"/>
    <property type="evidence" value="ECO:0007669"/>
    <property type="project" value="TreeGrafter"/>
</dbReference>